<dbReference type="Gene3D" id="6.10.140.1000">
    <property type="match status" value="1"/>
</dbReference>
<dbReference type="GeneTree" id="ENSGT00940000155446"/>
<sequence length="129" mass="14924">MFCERSFVAHRSSTMRNFLEMAVNLQLFKQFIDGRLAKLNAGRGFTDLFEEEITEGGFCGSNSKSYQQWVHTVKRGGVLINTAMTKAKSHAKRGIRRLKQRVTYVNSHLSRAHTHTLFYMEHVTQLTQR</sequence>
<dbReference type="AlphaFoldDB" id="A0A4W5S1S0"/>
<proteinExistence type="predicted"/>
<organism evidence="2 3">
    <name type="scientific">Hucho hucho</name>
    <name type="common">huchen</name>
    <dbReference type="NCBI Taxonomy" id="62062"/>
    <lineage>
        <taxon>Eukaryota</taxon>
        <taxon>Metazoa</taxon>
        <taxon>Chordata</taxon>
        <taxon>Craniata</taxon>
        <taxon>Vertebrata</taxon>
        <taxon>Euteleostomi</taxon>
        <taxon>Actinopterygii</taxon>
        <taxon>Neopterygii</taxon>
        <taxon>Teleostei</taxon>
        <taxon>Protacanthopterygii</taxon>
        <taxon>Salmoniformes</taxon>
        <taxon>Salmonidae</taxon>
        <taxon>Salmoninae</taxon>
        <taxon>Hucho</taxon>
    </lineage>
</organism>
<dbReference type="InterPro" id="IPR040032">
    <property type="entry name" value="DENND1A/B/C"/>
</dbReference>
<dbReference type="PANTHER" id="PTHR13196">
    <property type="entry name" value="DENN DOMAIN-CONTAINING"/>
    <property type="match status" value="1"/>
</dbReference>
<reference evidence="2" key="3">
    <citation type="submission" date="2025-09" db="UniProtKB">
        <authorList>
            <consortium name="Ensembl"/>
        </authorList>
    </citation>
    <scope>IDENTIFICATION</scope>
</reference>
<dbReference type="Pfam" id="PF03455">
    <property type="entry name" value="dDENN"/>
    <property type="match status" value="1"/>
</dbReference>
<dbReference type="GO" id="GO:0016607">
    <property type="term" value="C:nuclear speck"/>
    <property type="evidence" value="ECO:0007669"/>
    <property type="project" value="TreeGrafter"/>
</dbReference>
<name>A0A4W5S1S0_9TELE</name>
<evidence type="ECO:0000313" key="3">
    <source>
        <dbReference type="Proteomes" id="UP000314982"/>
    </source>
</evidence>
<dbReference type="GO" id="GO:0005829">
    <property type="term" value="C:cytosol"/>
    <property type="evidence" value="ECO:0007669"/>
    <property type="project" value="TreeGrafter"/>
</dbReference>
<dbReference type="GO" id="GO:0032456">
    <property type="term" value="P:endocytic recycling"/>
    <property type="evidence" value="ECO:0007669"/>
    <property type="project" value="TreeGrafter"/>
</dbReference>
<evidence type="ECO:0000259" key="1">
    <source>
        <dbReference type="Pfam" id="PF03455"/>
    </source>
</evidence>
<dbReference type="STRING" id="62062.ENSHHUP00000091754"/>
<protein>
    <recommendedName>
        <fullName evidence="1">dDENN domain-containing protein</fullName>
    </recommendedName>
</protein>
<dbReference type="GO" id="GO:0006897">
    <property type="term" value="P:endocytosis"/>
    <property type="evidence" value="ECO:0007669"/>
    <property type="project" value="TreeGrafter"/>
</dbReference>
<accession>A0A4W5S1S0</accession>
<dbReference type="GO" id="GO:0005085">
    <property type="term" value="F:guanyl-nucleotide exchange factor activity"/>
    <property type="evidence" value="ECO:0007669"/>
    <property type="project" value="InterPro"/>
</dbReference>
<dbReference type="Ensembl" id="ENSHHUT00000094577.1">
    <property type="protein sequence ID" value="ENSHHUP00000091754.1"/>
    <property type="gene ID" value="ENSHHUG00000052913.1"/>
</dbReference>
<reference evidence="3" key="1">
    <citation type="submission" date="2018-06" db="EMBL/GenBank/DDBJ databases">
        <title>Genome assembly of Danube salmon.</title>
        <authorList>
            <person name="Macqueen D.J."/>
            <person name="Gundappa M.K."/>
        </authorList>
    </citation>
    <scope>NUCLEOTIDE SEQUENCE [LARGE SCALE GENOMIC DNA]</scope>
</reference>
<dbReference type="PANTHER" id="PTHR13196:SF24">
    <property type="entry name" value="DENN DOMAIN-CONTAINING PROTEIN 1B"/>
    <property type="match status" value="1"/>
</dbReference>
<dbReference type="Proteomes" id="UP000314982">
    <property type="component" value="Unassembled WGS sequence"/>
</dbReference>
<dbReference type="InterPro" id="IPR005112">
    <property type="entry name" value="dDENN_dom"/>
</dbReference>
<dbReference type="GO" id="GO:1901981">
    <property type="term" value="F:phosphatidylinositol phosphate binding"/>
    <property type="evidence" value="ECO:0007669"/>
    <property type="project" value="TreeGrafter"/>
</dbReference>
<reference evidence="2" key="2">
    <citation type="submission" date="2025-08" db="UniProtKB">
        <authorList>
            <consortium name="Ensembl"/>
        </authorList>
    </citation>
    <scope>IDENTIFICATION</scope>
</reference>
<keyword evidence="3" id="KW-1185">Reference proteome</keyword>
<evidence type="ECO:0000313" key="2">
    <source>
        <dbReference type="Ensembl" id="ENSHHUP00000091754.1"/>
    </source>
</evidence>
<feature type="domain" description="dDENN" evidence="1">
    <location>
        <begin position="2"/>
        <end position="52"/>
    </location>
</feature>